<dbReference type="Proteomes" id="UP000094936">
    <property type="component" value="Unassembled WGS sequence"/>
</dbReference>
<keyword evidence="1" id="KW-1133">Transmembrane helix</keyword>
<comment type="caution">
    <text evidence="2">The sequence shown here is derived from an EMBL/GenBank/DDBJ whole genome shotgun (WGS) entry which is preliminary data.</text>
</comment>
<accession>A0A1C3ES55</accession>
<protein>
    <recommendedName>
        <fullName evidence="4">Rod shape-determining protein MreB</fullName>
    </recommendedName>
</protein>
<proteinExistence type="predicted"/>
<evidence type="ECO:0008006" key="4">
    <source>
        <dbReference type="Google" id="ProtNLM"/>
    </source>
</evidence>
<evidence type="ECO:0000256" key="1">
    <source>
        <dbReference type="SAM" id="Phobius"/>
    </source>
</evidence>
<evidence type="ECO:0000313" key="2">
    <source>
        <dbReference type="EMBL" id="ODA36097.1"/>
    </source>
</evidence>
<sequence length="164" mass="17925">MPLIALRDDGKKGKVIVALGDSAHTQDAEALDIVNPFSHPRTIIAEPYGAEKVIRHCFNTLRKYRLFVSPYAVVVHPMEKNEGGLTEVEKAALDELFVKSGARETLIYEGDELSPDTLHYPSLFKEVNKDKASDVAQGRKVAGTLAALLGLYAVALVAFFWVAG</sequence>
<keyword evidence="3" id="KW-1185">Reference proteome</keyword>
<evidence type="ECO:0000313" key="3">
    <source>
        <dbReference type="Proteomes" id="UP000094936"/>
    </source>
</evidence>
<dbReference type="STRING" id="1080227.A8L45_00380"/>
<gene>
    <name evidence="2" type="ORF">A8L45_00380</name>
</gene>
<feature type="transmembrane region" description="Helical" evidence="1">
    <location>
        <begin position="141"/>
        <end position="163"/>
    </location>
</feature>
<reference evidence="2 3" key="1">
    <citation type="submission" date="2016-05" db="EMBL/GenBank/DDBJ databases">
        <title>Genomic Taxonomy of the Vibrionaceae.</title>
        <authorList>
            <person name="Gomez-Gil B."/>
            <person name="Enciso-Ibarra J."/>
        </authorList>
    </citation>
    <scope>NUCLEOTIDE SEQUENCE [LARGE SCALE GENOMIC DNA]</scope>
    <source>
        <strain evidence="2 3">CAIM 1920</strain>
    </source>
</reference>
<dbReference type="EMBL" id="LYBM01000001">
    <property type="protein sequence ID" value="ODA36097.1"/>
    <property type="molecule type" value="Genomic_DNA"/>
</dbReference>
<dbReference type="AlphaFoldDB" id="A0A1C3ES55"/>
<keyword evidence="1" id="KW-0472">Membrane</keyword>
<organism evidence="2 3">
    <name type="scientific">Veronia pacifica</name>
    <dbReference type="NCBI Taxonomy" id="1080227"/>
    <lineage>
        <taxon>Bacteria</taxon>
        <taxon>Pseudomonadati</taxon>
        <taxon>Pseudomonadota</taxon>
        <taxon>Gammaproteobacteria</taxon>
        <taxon>Vibrionales</taxon>
        <taxon>Vibrionaceae</taxon>
        <taxon>Veronia</taxon>
    </lineage>
</organism>
<name>A0A1C3ES55_9GAMM</name>
<keyword evidence="1" id="KW-0812">Transmembrane</keyword>